<dbReference type="STRING" id="53326.A0A016VRH4"/>
<name>A0A016VRH4_9BILA</name>
<sequence>MSAHLYHTVEPASSGFLTSGRRRTLITPLDPSPSVFQVWRPAYLITPLLVSTLLWSAGPISDELISCDDHRIHNDISNWTDNCAVCVIIHFVEPYPSTIEAMVSEQPSLFGPDDLHFFDPCLTPIVRMPIKSRMRTNSGSFRSRVESLKTSIAELLHLLTDVFIHSEALFGRDVKDVVQQPIDKGVENFLAKLKSWQYWLDSHGRPRSLEDIITVCSASGQLVFGIQEFKTMVTESSLSPNIKPVLKWNRGVCDLVLRTAVEKVVQKMKTKIEEIKSTVPTEPRMINLPSFSTSPHEYITTTGQELLQLFHLWEQFFLDDNVVYSFFIALKKKFEGDHSSFS</sequence>
<protein>
    <submittedName>
        <fullName evidence="1">Uncharacterized protein</fullName>
    </submittedName>
</protein>
<dbReference type="Proteomes" id="UP000024635">
    <property type="component" value="Unassembled WGS sequence"/>
</dbReference>
<reference evidence="2" key="1">
    <citation type="journal article" date="2015" name="Nat. Genet.">
        <title>The genome and transcriptome of the zoonotic hookworm Ancylostoma ceylanicum identify infection-specific gene families.</title>
        <authorList>
            <person name="Schwarz E.M."/>
            <person name="Hu Y."/>
            <person name="Antoshechkin I."/>
            <person name="Miller M.M."/>
            <person name="Sternberg P.W."/>
            <person name="Aroian R.V."/>
        </authorList>
    </citation>
    <scope>NUCLEOTIDE SEQUENCE</scope>
    <source>
        <strain evidence="2">HY135</strain>
    </source>
</reference>
<keyword evidence="2" id="KW-1185">Reference proteome</keyword>
<evidence type="ECO:0000313" key="2">
    <source>
        <dbReference type="Proteomes" id="UP000024635"/>
    </source>
</evidence>
<organism evidence="1 2">
    <name type="scientific">Ancylostoma ceylanicum</name>
    <dbReference type="NCBI Taxonomy" id="53326"/>
    <lineage>
        <taxon>Eukaryota</taxon>
        <taxon>Metazoa</taxon>
        <taxon>Ecdysozoa</taxon>
        <taxon>Nematoda</taxon>
        <taxon>Chromadorea</taxon>
        <taxon>Rhabditida</taxon>
        <taxon>Rhabditina</taxon>
        <taxon>Rhabditomorpha</taxon>
        <taxon>Strongyloidea</taxon>
        <taxon>Ancylostomatidae</taxon>
        <taxon>Ancylostomatinae</taxon>
        <taxon>Ancylostoma</taxon>
    </lineage>
</organism>
<dbReference type="EMBL" id="JARK01001341">
    <property type="protein sequence ID" value="EYC29921.1"/>
    <property type="molecule type" value="Genomic_DNA"/>
</dbReference>
<proteinExistence type="predicted"/>
<evidence type="ECO:0000313" key="1">
    <source>
        <dbReference type="EMBL" id="EYC29921.1"/>
    </source>
</evidence>
<accession>A0A016VRH4</accession>
<dbReference type="OrthoDB" id="5859028at2759"/>
<gene>
    <name evidence="1" type="primary">Acey_s0005.g2332</name>
    <name evidence="1" type="ORF">Y032_0005g2332</name>
</gene>
<comment type="caution">
    <text evidence="1">The sequence shown here is derived from an EMBL/GenBank/DDBJ whole genome shotgun (WGS) entry which is preliminary data.</text>
</comment>
<dbReference type="AlphaFoldDB" id="A0A016VRH4"/>